<accession>A0A9P8S1F8</accession>
<reference evidence="1 2" key="1">
    <citation type="journal article" date="2014" name="PLoS Genet.">
        <title>The Genome of Spironucleus salmonicida Highlights a Fish Pathogen Adapted to Fluctuating Environments.</title>
        <authorList>
            <person name="Xu F."/>
            <person name="Jerlstrom-Hultqvist J."/>
            <person name="Einarsson E."/>
            <person name="Astvaldsson A."/>
            <person name="Svard S.G."/>
            <person name="Andersson J.O."/>
        </authorList>
    </citation>
    <scope>NUCLEOTIDE SEQUENCE [LARGE SCALE GENOMIC DNA]</scope>
    <source>
        <strain evidence="1 2">ATCC 50377</strain>
    </source>
</reference>
<dbReference type="RefSeq" id="XP_067767454.1">
    <property type="nucleotide sequence ID" value="XM_067903972.1"/>
</dbReference>
<protein>
    <submittedName>
        <fullName evidence="1">Uncharacterized protein</fullName>
    </submittedName>
</protein>
<evidence type="ECO:0000313" key="1">
    <source>
        <dbReference type="EMBL" id="KAH0576681.1"/>
    </source>
</evidence>
<dbReference type="KEGG" id="ssao:94294050"/>
<evidence type="ECO:0000313" key="2">
    <source>
        <dbReference type="Proteomes" id="UP000018208"/>
    </source>
</evidence>
<dbReference type="GeneID" id="94294050"/>
<name>A0A9P8S1F8_9EUKA</name>
<dbReference type="AlphaFoldDB" id="A0A9P8S1F8"/>
<dbReference type="Proteomes" id="UP000018208">
    <property type="component" value="Unassembled WGS sequence"/>
</dbReference>
<comment type="caution">
    <text evidence="1">The sequence shown here is derived from an EMBL/GenBank/DDBJ whole genome shotgun (WGS) entry which is preliminary data.</text>
</comment>
<organism evidence="1 2">
    <name type="scientific">Spironucleus salmonicida</name>
    <dbReference type="NCBI Taxonomy" id="348837"/>
    <lineage>
        <taxon>Eukaryota</taxon>
        <taxon>Metamonada</taxon>
        <taxon>Diplomonadida</taxon>
        <taxon>Hexamitidae</taxon>
        <taxon>Hexamitinae</taxon>
        <taxon>Spironucleus</taxon>
    </lineage>
</organism>
<proteinExistence type="predicted"/>
<sequence>MHSDQDDDVIYIWNALIYNVYLEYFYQVQFKVNRTKWCDFLIILCSNFIKILPKTHHFIIEIVMLNSQLANYIIQPQNELFKVQFPYRFIYNNIFVKMELAEATIKLNAIDYKRSQQNAQYYIPYVMKSYDHEKAKSGILKPSLPFQFDQIQNKKPTNCEFCAQNLQKLIDSQDQILKLLSDQQASEKVRLEYQNCKNLLEKTETVSKNLLQLLKKERKDNFELKLQHEKSLNDVIGAVKVQNDEYESSAILQLNNIISGLKCELSSAQREIQEGLVVQRLEKLENNVLDRRLGVQKENDLKKENLHLQQQIQLQNEDLKILVKRCLKYDDKLKIIEGNKK</sequence>
<dbReference type="EMBL" id="AUWU02000001">
    <property type="protein sequence ID" value="KAH0576681.1"/>
    <property type="molecule type" value="Genomic_DNA"/>
</dbReference>
<gene>
    <name evidence="1" type="ORF">SS50377_20027</name>
</gene>
<keyword evidence="2" id="KW-1185">Reference proteome</keyword>